<dbReference type="EMBL" id="JANAWD010000819">
    <property type="protein sequence ID" value="KAJ3475666.1"/>
    <property type="molecule type" value="Genomic_DNA"/>
</dbReference>
<dbReference type="Gene3D" id="2.60.220.10">
    <property type="entry name" value="Polysaccharide lyase family 8-like, C-terminal"/>
    <property type="match status" value="1"/>
</dbReference>
<dbReference type="Pfam" id="PF02884">
    <property type="entry name" value="Lyase_8_C"/>
    <property type="match status" value="1"/>
</dbReference>
<dbReference type="Gene3D" id="1.50.10.100">
    <property type="entry name" value="Chondroitin AC/alginate lyase"/>
    <property type="match status" value="1"/>
</dbReference>
<keyword evidence="8" id="KW-1185">Reference proteome</keyword>
<protein>
    <recommendedName>
        <fullName evidence="9">Polysaccharide lyase family 8 protein</fullName>
    </recommendedName>
</protein>
<keyword evidence="2" id="KW-0732">Signal</keyword>
<sequence length="666" mass="71401">MTSAWHGGLPGADQYVKSPSLLASISSAVDWWFDNDFTNPSCLDSGGTSRCPCGTAGLWNTNWFSNLILIPNLVSQTCLLLNETLSDDQHTACDRFTGRTFATLGTNVNGLGVPTGANLLDIAKIGIDQGLLNQNATLIADGYNKVHAEVIIENANLADGIRPDGSFGQHGGVLYNGNYGKDFANDVLFLEVQAGGTQFAAADSTKDVFATLIDGDRWMIFRNVITGVLHWDFSVLGRFIVFPVRDSQPTTSISINITRVQELGQEWDNDVLLSTAASLSINTTTANVGSIKGNRMFFNNDYMVQRGEGYVTTLKMFSTRSKNTECINLANPLGFHLSDGTVYTYLKGNEYEDISAAWDWNLIPGTTTDYGNTPLSCDKAGMKGKKTFVGGASNGKIGAAAMTYVNPLTSALNWKKAWFFLDDDVQHVMIPSVNSSSSVPVLSVLDQKRLNGPIMINDRTFGQKKVKLANPLTLWHDNVGYVFNQLGTNVNLVVQTGSMTGNWSAIGTSESPPITVNLFAAWLDQGVGPSSFSPVSYTTFPAVPADYFKTKAGNTRIRDIRNDAHISAVYDEGHNTAMVVFWDTAGGTIQFTTATQASVTIKASGNSIVLYSLETGTVTVSDPSQSLGSLGLAITTTTVQGQSVSKNATITLPSGGLAGSSVTQTL</sequence>
<dbReference type="SUPFAM" id="SSF49863">
    <property type="entry name" value="Hyaluronate lyase-like, C-terminal domain"/>
    <property type="match status" value="1"/>
</dbReference>
<keyword evidence="3" id="KW-0456">Lyase</keyword>
<dbReference type="InterPro" id="IPR014718">
    <property type="entry name" value="GH-type_carb-bd"/>
</dbReference>
<dbReference type="InterPro" id="IPR003159">
    <property type="entry name" value="Lyase_8_central_dom"/>
</dbReference>
<dbReference type="GO" id="GO:0030246">
    <property type="term" value="F:carbohydrate binding"/>
    <property type="evidence" value="ECO:0007669"/>
    <property type="project" value="InterPro"/>
</dbReference>
<accession>A0AAD5Y885</accession>
<evidence type="ECO:0000259" key="4">
    <source>
        <dbReference type="Pfam" id="PF02278"/>
    </source>
</evidence>
<proteinExistence type="inferred from homology"/>
<evidence type="ECO:0000256" key="2">
    <source>
        <dbReference type="ARBA" id="ARBA00022729"/>
    </source>
</evidence>
<evidence type="ECO:0008006" key="9">
    <source>
        <dbReference type="Google" id="ProtNLM"/>
    </source>
</evidence>
<dbReference type="GO" id="GO:0005975">
    <property type="term" value="P:carbohydrate metabolic process"/>
    <property type="evidence" value="ECO:0007669"/>
    <property type="project" value="InterPro"/>
</dbReference>
<dbReference type="AlphaFoldDB" id="A0AAD5Y885"/>
<organism evidence="7 8">
    <name type="scientific">Meripilus lineatus</name>
    <dbReference type="NCBI Taxonomy" id="2056292"/>
    <lineage>
        <taxon>Eukaryota</taxon>
        <taxon>Fungi</taxon>
        <taxon>Dikarya</taxon>
        <taxon>Basidiomycota</taxon>
        <taxon>Agaricomycotina</taxon>
        <taxon>Agaricomycetes</taxon>
        <taxon>Polyporales</taxon>
        <taxon>Meripilaceae</taxon>
        <taxon>Meripilus</taxon>
    </lineage>
</organism>
<dbReference type="SUPFAM" id="SSF48230">
    <property type="entry name" value="Chondroitin AC/alginate lyase"/>
    <property type="match status" value="1"/>
</dbReference>
<dbReference type="Proteomes" id="UP001212997">
    <property type="component" value="Unassembled WGS sequence"/>
</dbReference>
<evidence type="ECO:0000313" key="7">
    <source>
        <dbReference type="EMBL" id="KAJ3475666.1"/>
    </source>
</evidence>
<evidence type="ECO:0000256" key="3">
    <source>
        <dbReference type="ARBA" id="ARBA00023239"/>
    </source>
</evidence>
<dbReference type="GO" id="GO:0016837">
    <property type="term" value="F:carbon-oxygen lyase activity, acting on polysaccharides"/>
    <property type="evidence" value="ECO:0007669"/>
    <property type="project" value="UniProtKB-ARBA"/>
</dbReference>
<gene>
    <name evidence="7" type="ORF">NLI96_g11683</name>
</gene>
<name>A0AAD5Y885_9APHY</name>
<comment type="similarity">
    <text evidence="1">Belongs to the polysaccharide lyase 8 family.</text>
</comment>
<dbReference type="GO" id="GO:0005576">
    <property type="term" value="C:extracellular region"/>
    <property type="evidence" value="ECO:0007669"/>
    <property type="project" value="InterPro"/>
</dbReference>
<evidence type="ECO:0000256" key="1">
    <source>
        <dbReference type="ARBA" id="ARBA00006699"/>
    </source>
</evidence>
<dbReference type="PANTHER" id="PTHR38481:SF1">
    <property type="entry name" value="HYALURONATE LYASE"/>
    <property type="match status" value="1"/>
</dbReference>
<evidence type="ECO:0000259" key="6">
    <source>
        <dbReference type="Pfam" id="PF08124"/>
    </source>
</evidence>
<dbReference type="PANTHER" id="PTHR38481">
    <property type="entry name" value="HYALURONATE LYASE"/>
    <property type="match status" value="1"/>
</dbReference>
<dbReference type="Pfam" id="PF02278">
    <property type="entry name" value="Lyase_8"/>
    <property type="match status" value="1"/>
</dbReference>
<dbReference type="InterPro" id="IPR004103">
    <property type="entry name" value="Lyase_8_C"/>
</dbReference>
<reference evidence="7" key="1">
    <citation type="submission" date="2022-07" db="EMBL/GenBank/DDBJ databases">
        <title>Genome Sequence of Physisporinus lineatus.</title>
        <authorList>
            <person name="Buettner E."/>
        </authorList>
    </citation>
    <scope>NUCLEOTIDE SEQUENCE</scope>
    <source>
        <strain evidence="7">VT162</strain>
    </source>
</reference>
<feature type="domain" description="Polysaccharide lyase family 8 C-terminal" evidence="5">
    <location>
        <begin position="560"/>
        <end position="629"/>
    </location>
</feature>
<dbReference type="InterPro" id="IPR012970">
    <property type="entry name" value="Lyase_8_alpha_N"/>
</dbReference>
<comment type="caution">
    <text evidence="7">The sequence shown here is derived from an EMBL/GenBank/DDBJ whole genome shotgun (WGS) entry which is preliminary data.</text>
</comment>
<dbReference type="SUPFAM" id="SSF74650">
    <property type="entry name" value="Galactose mutarotase-like"/>
    <property type="match status" value="1"/>
</dbReference>
<feature type="domain" description="Polysaccharide lyase family 8 central" evidence="4">
    <location>
        <begin position="294"/>
        <end position="543"/>
    </location>
</feature>
<dbReference type="InterPro" id="IPR011013">
    <property type="entry name" value="Gal_mutarotase_sf_dom"/>
</dbReference>
<dbReference type="Pfam" id="PF08124">
    <property type="entry name" value="Lyase_8_N"/>
    <property type="match status" value="1"/>
</dbReference>
<dbReference type="InterPro" id="IPR008929">
    <property type="entry name" value="Chondroitin_lyas"/>
</dbReference>
<evidence type="ECO:0000313" key="8">
    <source>
        <dbReference type="Proteomes" id="UP001212997"/>
    </source>
</evidence>
<feature type="domain" description="Polysaccharide lyase 8 N-terminal alpha-helical" evidence="6">
    <location>
        <begin position="60"/>
        <end position="215"/>
    </location>
</feature>
<dbReference type="InterPro" id="IPR038970">
    <property type="entry name" value="Lyase_8"/>
</dbReference>
<evidence type="ECO:0000259" key="5">
    <source>
        <dbReference type="Pfam" id="PF02884"/>
    </source>
</evidence>
<dbReference type="Gene3D" id="2.70.98.10">
    <property type="match status" value="1"/>
</dbReference>
<dbReference type="InterPro" id="IPR011071">
    <property type="entry name" value="Lyase_8-like_C"/>
</dbReference>